<dbReference type="InterPro" id="IPR008979">
    <property type="entry name" value="Galactose-bd-like_sf"/>
</dbReference>
<feature type="region of interest" description="Disordered" evidence="1">
    <location>
        <begin position="31"/>
        <end position="99"/>
    </location>
</feature>
<comment type="caution">
    <text evidence="4">The sequence shown here is derived from an EMBL/GenBank/DDBJ whole genome shotgun (WGS) entry which is preliminary data.</text>
</comment>
<protein>
    <recommendedName>
        <fullName evidence="3">NAD glycohydrolase translocation F5/8 type C domain-containing protein</fullName>
    </recommendedName>
</protein>
<feature type="compositionally biased region" description="Pro residues" evidence="1">
    <location>
        <begin position="64"/>
        <end position="74"/>
    </location>
</feature>
<keyword evidence="2" id="KW-0472">Membrane</keyword>
<evidence type="ECO:0000256" key="2">
    <source>
        <dbReference type="SAM" id="Phobius"/>
    </source>
</evidence>
<dbReference type="EMBL" id="JACCBF010000001">
    <property type="protein sequence ID" value="NYD30262.1"/>
    <property type="molecule type" value="Genomic_DNA"/>
</dbReference>
<evidence type="ECO:0000313" key="4">
    <source>
        <dbReference type="EMBL" id="NYD30262.1"/>
    </source>
</evidence>
<keyword evidence="5" id="KW-1185">Reference proteome</keyword>
<keyword evidence="2" id="KW-1133">Transmembrane helix</keyword>
<dbReference type="RefSeq" id="WP_179726536.1">
    <property type="nucleotide sequence ID" value="NZ_BAABEF010000001.1"/>
</dbReference>
<feature type="domain" description="NAD glycohydrolase translocation F5/8 type C" evidence="3">
    <location>
        <begin position="199"/>
        <end position="331"/>
    </location>
</feature>
<feature type="compositionally biased region" description="Pro residues" evidence="1">
    <location>
        <begin position="83"/>
        <end position="94"/>
    </location>
</feature>
<dbReference type="AlphaFoldDB" id="A0A852RUM4"/>
<feature type="region of interest" description="Disordered" evidence="1">
    <location>
        <begin position="130"/>
        <end position="179"/>
    </location>
</feature>
<evidence type="ECO:0000259" key="3">
    <source>
        <dbReference type="Pfam" id="PF25302"/>
    </source>
</evidence>
<gene>
    <name evidence="4" type="ORF">BJ958_001808</name>
</gene>
<name>A0A852RUM4_9ACTN</name>
<dbReference type="Pfam" id="PF25302">
    <property type="entry name" value="NADase_transloc"/>
    <property type="match status" value="1"/>
</dbReference>
<evidence type="ECO:0000313" key="5">
    <source>
        <dbReference type="Proteomes" id="UP000582231"/>
    </source>
</evidence>
<accession>A0A852RUM4</accession>
<dbReference type="Proteomes" id="UP000582231">
    <property type="component" value="Unassembled WGS sequence"/>
</dbReference>
<keyword evidence="2" id="KW-0812">Transmembrane</keyword>
<organism evidence="4 5">
    <name type="scientific">Nocardioides kongjuensis</name>
    <dbReference type="NCBI Taxonomy" id="349522"/>
    <lineage>
        <taxon>Bacteria</taxon>
        <taxon>Bacillati</taxon>
        <taxon>Actinomycetota</taxon>
        <taxon>Actinomycetes</taxon>
        <taxon>Propionibacteriales</taxon>
        <taxon>Nocardioidaceae</taxon>
        <taxon>Nocardioides</taxon>
    </lineage>
</organism>
<proteinExistence type="predicted"/>
<evidence type="ECO:0000256" key="1">
    <source>
        <dbReference type="SAM" id="MobiDB-lite"/>
    </source>
</evidence>
<dbReference type="InterPro" id="IPR057561">
    <property type="entry name" value="NADase_transloc"/>
</dbReference>
<reference evidence="4 5" key="1">
    <citation type="submission" date="2020-07" db="EMBL/GenBank/DDBJ databases">
        <title>Sequencing the genomes of 1000 actinobacteria strains.</title>
        <authorList>
            <person name="Klenk H.-P."/>
        </authorList>
    </citation>
    <scope>NUCLEOTIDE SEQUENCE [LARGE SCALE GENOMIC DNA]</scope>
    <source>
        <strain evidence="4 5">DSM 19082</strain>
    </source>
</reference>
<dbReference type="Gene3D" id="2.60.120.260">
    <property type="entry name" value="Galactose-binding domain-like"/>
    <property type="match status" value="1"/>
</dbReference>
<dbReference type="SUPFAM" id="SSF49785">
    <property type="entry name" value="Galactose-binding domain-like"/>
    <property type="match status" value="1"/>
</dbReference>
<feature type="transmembrane region" description="Helical" evidence="2">
    <location>
        <begin position="104"/>
        <end position="126"/>
    </location>
</feature>
<sequence length="337" mass="34491">MTTPTDCTSCGHVLGVGRFCTNCGQPVPGRHPEAAPATSAPVVPPPTGQLPPAARYPLYADAPASPPGPPPAAPPAVTTQLAPPVPAFAPPSAPGSPARAGTPWLPWLLGIVVLALVAGIGTFLLVSGGGDDPDASDRSARGQGTDGAGPVTPPSAGASGEPLPDSTGTGGPVEPPATADLRDLTSTAKAEVPATAPASRDRQNHPVTYVAGNMLDGRPRTAWRMPGDGTGATLVFDLGRDVVLTEVGLVNGYAKVDGTDNWYRGNRRILAVQWEFDDGTRITQDLRDRQGVQLQPVGPVATRRVMLHLVEVSAPGKGPNGRDFTAISDVRLRGAPA</sequence>
<dbReference type="NCBIfam" id="NF047619">
    <property type="entry name" value="NADase_discoid"/>
    <property type="match status" value="1"/>
</dbReference>